<reference evidence="1" key="1">
    <citation type="journal article" date="2022" name="Front. Genet.">
        <title>Chromosome-Scale Assembly of the Dendrobium nobile Genome Provides Insights Into the Molecular Mechanism of the Biosynthesis of the Medicinal Active Ingredient of Dendrobium.</title>
        <authorList>
            <person name="Xu Q."/>
            <person name="Niu S.-C."/>
            <person name="Li K.-L."/>
            <person name="Zheng P.-J."/>
            <person name="Zhang X.-J."/>
            <person name="Jia Y."/>
            <person name="Liu Y."/>
            <person name="Niu Y.-X."/>
            <person name="Yu L.-H."/>
            <person name="Chen D.-F."/>
            <person name="Zhang G.-Q."/>
        </authorList>
    </citation>
    <scope>NUCLEOTIDE SEQUENCE</scope>
    <source>
        <tissue evidence="1">Leaf</tissue>
    </source>
</reference>
<organism evidence="1 2">
    <name type="scientific">Dendrobium nobile</name>
    <name type="common">Orchid</name>
    <dbReference type="NCBI Taxonomy" id="94219"/>
    <lineage>
        <taxon>Eukaryota</taxon>
        <taxon>Viridiplantae</taxon>
        <taxon>Streptophyta</taxon>
        <taxon>Embryophyta</taxon>
        <taxon>Tracheophyta</taxon>
        <taxon>Spermatophyta</taxon>
        <taxon>Magnoliopsida</taxon>
        <taxon>Liliopsida</taxon>
        <taxon>Asparagales</taxon>
        <taxon>Orchidaceae</taxon>
        <taxon>Epidendroideae</taxon>
        <taxon>Malaxideae</taxon>
        <taxon>Dendrobiinae</taxon>
        <taxon>Dendrobium</taxon>
    </lineage>
</organism>
<protein>
    <submittedName>
        <fullName evidence="1">Uncharacterized protein</fullName>
    </submittedName>
</protein>
<gene>
    <name evidence="1" type="ORF">KFK09_001691</name>
</gene>
<dbReference type="EMBL" id="JAGYWB010000002">
    <property type="protein sequence ID" value="KAI0529144.1"/>
    <property type="molecule type" value="Genomic_DNA"/>
</dbReference>
<name>A0A8T3C8X1_DENNO</name>
<keyword evidence="2" id="KW-1185">Reference proteome</keyword>
<dbReference type="AlphaFoldDB" id="A0A8T3C8X1"/>
<proteinExistence type="predicted"/>
<evidence type="ECO:0000313" key="2">
    <source>
        <dbReference type="Proteomes" id="UP000829196"/>
    </source>
</evidence>
<comment type="caution">
    <text evidence="1">The sequence shown here is derived from an EMBL/GenBank/DDBJ whole genome shotgun (WGS) entry which is preliminary data.</text>
</comment>
<dbReference type="Proteomes" id="UP000829196">
    <property type="component" value="Unassembled WGS sequence"/>
</dbReference>
<sequence length="128" mass="14218">MHLTWNPWPQLGIIRMASPSAKSKRQIAHSVAPTTRRPSLVENTTTEMASHCGTTEFLAVSFSKIELGCQSRFRGQRWKRIGAPAVELSARAKGRAEIMIPCFYRSFLLCQMVPTSMTSAPPVTLLKA</sequence>
<dbReference type="OrthoDB" id="10516045at2759"/>
<evidence type="ECO:0000313" key="1">
    <source>
        <dbReference type="EMBL" id="KAI0529144.1"/>
    </source>
</evidence>
<accession>A0A8T3C8X1</accession>